<feature type="modified residue" description="N6-(pyridoxal phosphate)lysine" evidence="5">
    <location>
        <position position="54"/>
    </location>
</feature>
<evidence type="ECO:0000256" key="4">
    <source>
        <dbReference type="PIRSR" id="PIRSR006278-1"/>
    </source>
</evidence>
<dbReference type="InterPro" id="IPR001926">
    <property type="entry name" value="TrpB-like_PALP"/>
</dbReference>
<dbReference type="Proteomes" id="UP000256661">
    <property type="component" value="Unassembled WGS sequence"/>
</dbReference>
<dbReference type="GO" id="GO:1901605">
    <property type="term" value="P:alpha-amino acid metabolic process"/>
    <property type="evidence" value="ECO:0007669"/>
    <property type="project" value="UniProtKB-ARBA"/>
</dbReference>
<feature type="domain" description="Tryptophan synthase beta chain-like PALP" evidence="6">
    <location>
        <begin position="17"/>
        <end position="312"/>
    </location>
</feature>
<dbReference type="RefSeq" id="WP_245974504.1">
    <property type="nucleotide sequence ID" value="NZ_QTTT01000001.1"/>
</dbReference>
<proteinExistence type="inferred from homology"/>
<dbReference type="InterPro" id="IPR027278">
    <property type="entry name" value="ACCD_DCysDesulf"/>
</dbReference>
<accession>A0A3D9SSF1</accession>
<reference evidence="7 8" key="1">
    <citation type="submission" date="2018-08" db="EMBL/GenBank/DDBJ databases">
        <title>Sequencing the genomes of 1000 actinobacteria strains.</title>
        <authorList>
            <person name="Klenk H.-P."/>
        </authorList>
    </citation>
    <scope>NUCLEOTIDE SEQUENCE [LARGE SCALE GENOMIC DNA]</scope>
    <source>
        <strain evidence="7 8">DSM 43927</strain>
    </source>
</reference>
<keyword evidence="8" id="KW-1185">Reference proteome</keyword>
<comment type="caution">
    <text evidence="7">The sequence shown here is derived from an EMBL/GenBank/DDBJ whole genome shotgun (WGS) entry which is preliminary data.</text>
</comment>
<dbReference type="PIRSF" id="PIRSF006278">
    <property type="entry name" value="ACCD_DCysDesulf"/>
    <property type="match status" value="1"/>
</dbReference>
<gene>
    <name evidence="7" type="ORF">DFJ69_4360</name>
</gene>
<dbReference type="InterPro" id="IPR036052">
    <property type="entry name" value="TrpB-like_PALP_sf"/>
</dbReference>
<evidence type="ECO:0000256" key="1">
    <source>
        <dbReference type="ARBA" id="ARBA00001933"/>
    </source>
</evidence>
<organism evidence="7 8">
    <name type="scientific">Thermomonospora umbrina</name>
    <dbReference type="NCBI Taxonomy" id="111806"/>
    <lineage>
        <taxon>Bacteria</taxon>
        <taxon>Bacillati</taxon>
        <taxon>Actinomycetota</taxon>
        <taxon>Actinomycetes</taxon>
        <taxon>Streptosporangiales</taxon>
        <taxon>Thermomonosporaceae</taxon>
        <taxon>Thermomonospora</taxon>
    </lineage>
</organism>
<evidence type="ECO:0000313" key="8">
    <source>
        <dbReference type="Proteomes" id="UP000256661"/>
    </source>
</evidence>
<dbReference type="PANTHER" id="PTHR43780:SF2">
    <property type="entry name" value="1-AMINOCYCLOPROPANE-1-CARBOXYLATE DEAMINASE-RELATED"/>
    <property type="match status" value="1"/>
</dbReference>
<dbReference type="Gene3D" id="3.40.50.1100">
    <property type="match status" value="2"/>
</dbReference>
<name>A0A3D9SSF1_9ACTN</name>
<protein>
    <submittedName>
        <fullName evidence="7">D-cysteine desulfhydrase</fullName>
    </submittedName>
</protein>
<evidence type="ECO:0000256" key="3">
    <source>
        <dbReference type="ARBA" id="ARBA00022898"/>
    </source>
</evidence>
<dbReference type="EMBL" id="QTTT01000001">
    <property type="protein sequence ID" value="REE98862.1"/>
    <property type="molecule type" value="Genomic_DNA"/>
</dbReference>
<evidence type="ECO:0000259" key="6">
    <source>
        <dbReference type="Pfam" id="PF00291"/>
    </source>
</evidence>
<dbReference type="GO" id="GO:0019148">
    <property type="term" value="F:D-cysteine desulfhydrase activity"/>
    <property type="evidence" value="ECO:0007669"/>
    <property type="project" value="TreeGrafter"/>
</dbReference>
<evidence type="ECO:0000256" key="2">
    <source>
        <dbReference type="ARBA" id="ARBA00008639"/>
    </source>
</evidence>
<dbReference type="PANTHER" id="PTHR43780">
    <property type="entry name" value="1-AMINOCYCLOPROPANE-1-CARBOXYLATE DEAMINASE-RELATED"/>
    <property type="match status" value="1"/>
</dbReference>
<dbReference type="SUPFAM" id="SSF53686">
    <property type="entry name" value="Tryptophan synthase beta subunit-like PLP-dependent enzymes"/>
    <property type="match status" value="1"/>
</dbReference>
<evidence type="ECO:0000256" key="5">
    <source>
        <dbReference type="PIRSR" id="PIRSR006278-2"/>
    </source>
</evidence>
<dbReference type="AlphaFoldDB" id="A0A3D9SSF1"/>
<sequence>MTSDRIPEADFPRRPLGHWPTPLERCERLSALLGGPEIWIKRDDCTGLAVGGNKTRKLEHLLGRAVADGHTTVVTFGAVQSNHARQTAAACARLGLRCELLLTRSVPRADALYETSGNVLLDGLLGARVRFVTGPEDITAALDEIGPAYVIPTGGSNALGALGYVDAAFEFAEQAADRVSVDRIVVATSTAGTAAGLCVGLAEAGLRTRVEAVAVYRSVEETEAALEDLVAETAGLLGVAAPRGGRTVHGDWLGPGYGVATPEMTEAVRMFARAEGVLLDPVYSGKAAAALVGLVRSGRIGADETVVFWHTGGAPGLFVYPDDL</sequence>
<comment type="cofactor">
    <cofactor evidence="1">
        <name>pyridoxal 5'-phosphate</name>
        <dbReference type="ChEBI" id="CHEBI:597326"/>
    </cofactor>
</comment>
<evidence type="ECO:0000313" key="7">
    <source>
        <dbReference type="EMBL" id="REE98862.1"/>
    </source>
</evidence>
<dbReference type="Pfam" id="PF00291">
    <property type="entry name" value="PALP"/>
    <property type="match status" value="1"/>
</dbReference>
<comment type="similarity">
    <text evidence="2">Belongs to the ACC deaminase/D-cysteine desulfhydrase family.</text>
</comment>
<keyword evidence="3 5" id="KW-0663">Pyridoxal phosphate</keyword>
<feature type="active site" description="Nucleophile" evidence="4">
    <location>
        <position position="81"/>
    </location>
</feature>